<evidence type="ECO:0000256" key="1">
    <source>
        <dbReference type="ARBA" id="ARBA00022729"/>
    </source>
</evidence>
<dbReference type="Pfam" id="PF03480">
    <property type="entry name" value="DctP"/>
    <property type="match status" value="1"/>
</dbReference>
<dbReference type="PANTHER" id="PTHR33376">
    <property type="match status" value="1"/>
</dbReference>
<evidence type="ECO:0000256" key="3">
    <source>
        <dbReference type="SAM" id="SignalP"/>
    </source>
</evidence>
<dbReference type="Proteomes" id="UP000295097">
    <property type="component" value="Unassembled WGS sequence"/>
</dbReference>
<dbReference type="GO" id="GO:0030288">
    <property type="term" value="C:outer membrane-bounded periplasmic space"/>
    <property type="evidence" value="ECO:0007669"/>
    <property type="project" value="InterPro"/>
</dbReference>
<keyword evidence="5" id="KW-1185">Reference proteome</keyword>
<feature type="coiled-coil region" evidence="2">
    <location>
        <begin position="253"/>
        <end position="280"/>
    </location>
</feature>
<name>A0A4R3NNF7_9HYPH</name>
<dbReference type="InterPro" id="IPR038404">
    <property type="entry name" value="TRAP_DctP_sf"/>
</dbReference>
<dbReference type="CDD" id="cd13671">
    <property type="entry name" value="PBP2_TRAP_SBP_like_3"/>
    <property type="match status" value="1"/>
</dbReference>
<proteinExistence type="predicted"/>
<dbReference type="SUPFAM" id="SSF53850">
    <property type="entry name" value="Periplasmic binding protein-like II"/>
    <property type="match status" value="1"/>
</dbReference>
<evidence type="ECO:0000313" key="4">
    <source>
        <dbReference type="EMBL" id="TCT37142.1"/>
    </source>
</evidence>
<evidence type="ECO:0000256" key="2">
    <source>
        <dbReference type="SAM" id="Coils"/>
    </source>
</evidence>
<dbReference type="InterPro" id="IPR004682">
    <property type="entry name" value="TRAP_DctP"/>
</dbReference>
<feature type="chain" id="PRO_5020632756" evidence="3">
    <location>
        <begin position="22"/>
        <end position="327"/>
    </location>
</feature>
<sequence length="327" mass="35770">MSKFSKIGLGLAAALSFSALATSASALTLRVSDSHNADHSTVVALQEMGEAVSERTDGEVDFKVFSAGVLGTESEMINQLRTGILDIVRTNPADLEKFNPVYSAFLLPYLFNDDESATKAMNAVKGDVFETNLDTGFRGLTWNIAPARNFYTTETEIHSPEDLAGLKIRVPNSRSMARAVELLGATPTPIPFGEAYTALQQGIVDGAEGSPAALIDSKQVEIINYFTFDRHFLIPDVMIISNRTWDKLTEEQQQILTEEAENYTLRVDELEAVKNAASLEESKEAGVTFIDVDLAPFKERVKPLYDEIAENNPEAAAIVEKIEAAQQ</sequence>
<keyword evidence="2" id="KW-0175">Coiled coil</keyword>
<dbReference type="PANTHER" id="PTHR33376:SF2">
    <property type="entry name" value="DICARBOXYLATE-BINDING PERIPLASMIC PROTEIN"/>
    <property type="match status" value="1"/>
</dbReference>
<dbReference type="AlphaFoldDB" id="A0A4R3NNF7"/>
<dbReference type="RefSeq" id="WP_132312310.1">
    <property type="nucleotide sequence ID" value="NZ_SMAR01000020.1"/>
</dbReference>
<accession>A0A4R3NNF7</accession>
<dbReference type="GO" id="GO:0055085">
    <property type="term" value="P:transmembrane transport"/>
    <property type="evidence" value="ECO:0007669"/>
    <property type="project" value="InterPro"/>
</dbReference>
<dbReference type="PIRSF" id="PIRSF006470">
    <property type="entry name" value="DctB"/>
    <property type="match status" value="1"/>
</dbReference>
<gene>
    <name evidence="4" type="ORF">EDC90_102033</name>
</gene>
<dbReference type="NCBIfam" id="NF037995">
    <property type="entry name" value="TRAP_S1"/>
    <property type="match status" value="1"/>
</dbReference>
<comment type="caution">
    <text evidence="4">The sequence shown here is derived from an EMBL/GenBank/DDBJ whole genome shotgun (WGS) entry which is preliminary data.</text>
</comment>
<evidence type="ECO:0000313" key="5">
    <source>
        <dbReference type="Proteomes" id="UP000295097"/>
    </source>
</evidence>
<dbReference type="EMBL" id="SMAR01000020">
    <property type="protein sequence ID" value="TCT37142.1"/>
    <property type="molecule type" value="Genomic_DNA"/>
</dbReference>
<dbReference type="OrthoDB" id="9803763at2"/>
<keyword evidence="4" id="KW-0675">Receptor</keyword>
<protein>
    <submittedName>
        <fullName evidence="4">Tripartite ATP-independent transporter DctP family solute receptor</fullName>
    </submittedName>
</protein>
<dbReference type="InterPro" id="IPR018389">
    <property type="entry name" value="DctP_fam"/>
</dbReference>
<organism evidence="4 5">
    <name type="scientific">Martelella mediterranea</name>
    <dbReference type="NCBI Taxonomy" id="293089"/>
    <lineage>
        <taxon>Bacteria</taxon>
        <taxon>Pseudomonadati</taxon>
        <taxon>Pseudomonadota</taxon>
        <taxon>Alphaproteobacteria</taxon>
        <taxon>Hyphomicrobiales</taxon>
        <taxon>Aurantimonadaceae</taxon>
        <taxon>Martelella</taxon>
    </lineage>
</organism>
<feature type="signal peptide" evidence="3">
    <location>
        <begin position="1"/>
        <end position="21"/>
    </location>
</feature>
<reference evidence="4 5" key="1">
    <citation type="submission" date="2019-03" db="EMBL/GenBank/DDBJ databases">
        <title>Freshwater and sediment microbial communities from various areas in North America, analyzing microbe dynamics in response to fracking.</title>
        <authorList>
            <person name="Lamendella R."/>
        </authorList>
    </citation>
    <scope>NUCLEOTIDE SEQUENCE [LARGE SCALE GENOMIC DNA]</scope>
    <source>
        <strain evidence="4 5">175.2</strain>
    </source>
</reference>
<dbReference type="NCBIfam" id="TIGR00787">
    <property type="entry name" value="dctP"/>
    <property type="match status" value="1"/>
</dbReference>
<dbReference type="GO" id="GO:0030246">
    <property type="term" value="F:carbohydrate binding"/>
    <property type="evidence" value="ECO:0007669"/>
    <property type="project" value="TreeGrafter"/>
</dbReference>
<dbReference type="Gene3D" id="3.40.190.170">
    <property type="entry name" value="Bacterial extracellular solute-binding protein, family 7"/>
    <property type="match status" value="1"/>
</dbReference>
<keyword evidence="1 3" id="KW-0732">Signal</keyword>